<reference evidence="1 2" key="1">
    <citation type="journal article" date="2019" name="BMC Genomics">
        <title>New insights from Opisthorchis felineus genome: update on genomics of the epidemiologically important liver flukes.</title>
        <authorList>
            <person name="Ershov N.I."/>
            <person name="Mordvinov V.A."/>
            <person name="Prokhortchouk E.B."/>
            <person name="Pakharukova M.Y."/>
            <person name="Gunbin K.V."/>
            <person name="Ustyantsev K."/>
            <person name="Genaev M.A."/>
            <person name="Blinov A.G."/>
            <person name="Mazur A."/>
            <person name="Boulygina E."/>
            <person name="Tsygankova S."/>
            <person name="Khrameeva E."/>
            <person name="Chekanov N."/>
            <person name="Fan G."/>
            <person name="Xiao A."/>
            <person name="Zhang H."/>
            <person name="Xu X."/>
            <person name="Yang H."/>
            <person name="Solovyev V."/>
            <person name="Lee S.M."/>
            <person name="Liu X."/>
            <person name="Afonnikov D.A."/>
            <person name="Skryabin K.G."/>
        </authorList>
    </citation>
    <scope>NUCLEOTIDE SEQUENCE [LARGE SCALE GENOMIC DNA]</scope>
    <source>
        <strain evidence="1">AK-0245</strain>
        <tissue evidence="1">Whole organism</tissue>
    </source>
</reference>
<dbReference type="Proteomes" id="UP000308267">
    <property type="component" value="Unassembled WGS sequence"/>
</dbReference>
<sequence length="98" mass="10900">MFLDLHVGFLNSWDYGNSTKVEYETHGDTVFAGCIDGCKGRCPDAYFAVLCSHRCGRDALDRCIAECWTSFACDEECNRKFGKYEALLPSNQGAPTCP</sequence>
<name>A0A4S2LM86_OPIFE</name>
<proteinExistence type="predicted"/>
<comment type="caution">
    <text evidence="1">The sequence shown here is derived from an EMBL/GenBank/DDBJ whole genome shotgun (WGS) entry which is preliminary data.</text>
</comment>
<dbReference type="EMBL" id="SJOL01006601">
    <property type="protein sequence ID" value="TGZ64783.1"/>
    <property type="molecule type" value="Genomic_DNA"/>
</dbReference>
<keyword evidence="2" id="KW-1185">Reference proteome</keyword>
<dbReference type="OrthoDB" id="10308518at2759"/>
<dbReference type="AlphaFoldDB" id="A0A4S2LM86"/>
<evidence type="ECO:0000313" key="2">
    <source>
        <dbReference type="Proteomes" id="UP000308267"/>
    </source>
</evidence>
<organism evidence="1 2">
    <name type="scientific">Opisthorchis felineus</name>
    <dbReference type="NCBI Taxonomy" id="147828"/>
    <lineage>
        <taxon>Eukaryota</taxon>
        <taxon>Metazoa</taxon>
        <taxon>Spiralia</taxon>
        <taxon>Lophotrochozoa</taxon>
        <taxon>Platyhelminthes</taxon>
        <taxon>Trematoda</taxon>
        <taxon>Digenea</taxon>
        <taxon>Opisthorchiida</taxon>
        <taxon>Opisthorchiata</taxon>
        <taxon>Opisthorchiidae</taxon>
        <taxon>Opisthorchis</taxon>
    </lineage>
</organism>
<gene>
    <name evidence="1" type="ORF">CRM22_006194</name>
</gene>
<protein>
    <submittedName>
        <fullName evidence="1">Uncharacterized protein</fullName>
    </submittedName>
</protein>
<evidence type="ECO:0000313" key="1">
    <source>
        <dbReference type="EMBL" id="TGZ64783.1"/>
    </source>
</evidence>
<accession>A0A4S2LM86</accession>